<organism evidence="3 4">
    <name type="scientific">Svornostia abyssi</name>
    <dbReference type="NCBI Taxonomy" id="2898438"/>
    <lineage>
        <taxon>Bacteria</taxon>
        <taxon>Bacillati</taxon>
        <taxon>Actinomycetota</taxon>
        <taxon>Thermoleophilia</taxon>
        <taxon>Solirubrobacterales</taxon>
        <taxon>Baekduiaceae</taxon>
        <taxon>Svornostia</taxon>
    </lineage>
</organism>
<evidence type="ECO:0000313" key="3">
    <source>
        <dbReference type="EMBL" id="UUY03256.1"/>
    </source>
</evidence>
<gene>
    <name evidence="3" type="ORF">LRS13_21695</name>
</gene>
<dbReference type="Pfam" id="PF13472">
    <property type="entry name" value="Lipase_GDSL_2"/>
    <property type="match status" value="1"/>
</dbReference>
<accession>A0ABY5PEZ2</accession>
<feature type="domain" description="SGNH hydrolase-type esterase" evidence="2">
    <location>
        <begin position="34"/>
        <end position="280"/>
    </location>
</feature>
<dbReference type="Gene3D" id="3.40.50.1110">
    <property type="entry name" value="SGNH hydrolase"/>
    <property type="match status" value="1"/>
</dbReference>
<keyword evidence="4" id="KW-1185">Reference proteome</keyword>
<proteinExistence type="predicted"/>
<feature type="chain" id="PRO_5046172154" evidence="1">
    <location>
        <begin position="25"/>
        <end position="293"/>
    </location>
</feature>
<dbReference type="InterPro" id="IPR013830">
    <property type="entry name" value="SGNH_hydro"/>
</dbReference>
<dbReference type="RefSeq" id="WP_353863768.1">
    <property type="nucleotide sequence ID" value="NZ_CP088295.1"/>
</dbReference>
<reference evidence="4" key="1">
    <citation type="submission" date="2021-11" db="EMBL/GenBank/DDBJ databases">
        <title>Cultivation dependent microbiological survey of springs from the worlds oldest radium mine currently devoted to the extraction of radon-saturated water.</title>
        <authorList>
            <person name="Kapinusova G."/>
            <person name="Smrhova T."/>
            <person name="Strejcek M."/>
            <person name="Suman J."/>
            <person name="Jani K."/>
            <person name="Pajer P."/>
            <person name="Uhlik O."/>
        </authorList>
    </citation>
    <scope>NUCLEOTIDE SEQUENCE [LARGE SCALE GENOMIC DNA]</scope>
    <source>
        <strain evidence="4">J379</strain>
    </source>
</reference>
<dbReference type="Proteomes" id="UP001058860">
    <property type="component" value="Chromosome"/>
</dbReference>
<dbReference type="SUPFAM" id="SSF52266">
    <property type="entry name" value="SGNH hydrolase"/>
    <property type="match status" value="1"/>
</dbReference>
<dbReference type="EMBL" id="CP088295">
    <property type="protein sequence ID" value="UUY03256.1"/>
    <property type="molecule type" value="Genomic_DNA"/>
</dbReference>
<sequence length="293" mass="30374">MSRIPVLCALAISAALLLPSAAAAATKSQFYVSLGDSYAAGYQATGVGTGKNTRNGFAYQVPGLAAKRGYKLKLVNFGCGGATSTSILTGKVAADAKCKGPGAPAYTGTQVGAAEKFLKANRGKVGLMTVSIGGNDVTACARAANAVDCVATAIPKLEKNLAVLLKRLRAAAGPKVRIVGITYPDVILGAWVGENPNQDLAKLSVAAFQSLMNPALKKGYEKVGGRFVDVTKATGAYTPLEQTTTTAEYGTIPVAVAEACRLSFYCNFRDIHATTEGYRIIADMVAKTLPRRG</sequence>
<evidence type="ECO:0000259" key="2">
    <source>
        <dbReference type="Pfam" id="PF13472"/>
    </source>
</evidence>
<feature type="signal peptide" evidence="1">
    <location>
        <begin position="1"/>
        <end position="24"/>
    </location>
</feature>
<name>A0ABY5PEZ2_9ACTN</name>
<evidence type="ECO:0000256" key="1">
    <source>
        <dbReference type="SAM" id="SignalP"/>
    </source>
</evidence>
<evidence type="ECO:0000313" key="4">
    <source>
        <dbReference type="Proteomes" id="UP001058860"/>
    </source>
</evidence>
<protein>
    <submittedName>
        <fullName evidence="3">GDSL-type esterase/lipase family protein</fullName>
    </submittedName>
</protein>
<keyword evidence="1" id="KW-0732">Signal</keyword>
<dbReference type="InterPro" id="IPR036514">
    <property type="entry name" value="SGNH_hydro_sf"/>
</dbReference>